<sequence length="157" mass="17267">MGSGSSKRGGGPAAARAATHRFEFDLNGHHYSFDTVQSDIEIETYPPYQIFELTSKATVPLKEEDEVLNFTIYNLGAPSDAKVTPRLTAKDFLRKLTTSYVGSSNADGEVREEWAEWEKTGRTSICIAAFDINAREVPGSGYDREDPGYDCEEEGGS</sequence>
<accession>A0A812PES7</accession>
<dbReference type="OrthoDB" id="421518at2759"/>
<protein>
    <submittedName>
        <fullName evidence="2">Uncharacterized protein</fullName>
    </submittedName>
</protein>
<feature type="compositionally biased region" description="Acidic residues" evidence="1">
    <location>
        <begin position="148"/>
        <end position="157"/>
    </location>
</feature>
<dbReference type="EMBL" id="CAJNDS010002147">
    <property type="protein sequence ID" value="CAE7351353.1"/>
    <property type="molecule type" value="Genomic_DNA"/>
</dbReference>
<keyword evidence="3" id="KW-1185">Reference proteome</keyword>
<name>A0A812PES7_9DINO</name>
<evidence type="ECO:0000313" key="2">
    <source>
        <dbReference type="EMBL" id="CAE7351353.1"/>
    </source>
</evidence>
<dbReference type="Proteomes" id="UP000604046">
    <property type="component" value="Unassembled WGS sequence"/>
</dbReference>
<evidence type="ECO:0000313" key="3">
    <source>
        <dbReference type="Proteomes" id="UP000604046"/>
    </source>
</evidence>
<gene>
    <name evidence="2" type="ORF">SNAT2548_LOCUS18533</name>
</gene>
<proteinExistence type="predicted"/>
<reference evidence="2" key="1">
    <citation type="submission" date="2021-02" db="EMBL/GenBank/DDBJ databases">
        <authorList>
            <person name="Dougan E. K."/>
            <person name="Rhodes N."/>
            <person name="Thang M."/>
            <person name="Chan C."/>
        </authorList>
    </citation>
    <scope>NUCLEOTIDE SEQUENCE</scope>
</reference>
<comment type="caution">
    <text evidence="2">The sequence shown here is derived from an EMBL/GenBank/DDBJ whole genome shotgun (WGS) entry which is preliminary data.</text>
</comment>
<dbReference type="AlphaFoldDB" id="A0A812PES7"/>
<evidence type="ECO:0000256" key="1">
    <source>
        <dbReference type="SAM" id="MobiDB-lite"/>
    </source>
</evidence>
<organism evidence="2 3">
    <name type="scientific">Symbiodinium natans</name>
    <dbReference type="NCBI Taxonomy" id="878477"/>
    <lineage>
        <taxon>Eukaryota</taxon>
        <taxon>Sar</taxon>
        <taxon>Alveolata</taxon>
        <taxon>Dinophyceae</taxon>
        <taxon>Suessiales</taxon>
        <taxon>Symbiodiniaceae</taxon>
        <taxon>Symbiodinium</taxon>
    </lineage>
</organism>
<feature type="region of interest" description="Disordered" evidence="1">
    <location>
        <begin position="137"/>
        <end position="157"/>
    </location>
</feature>